<dbReference type="GO" id="GO:0015074">
    <property type="term" value="P:DNA integration"/>
    <property type="evidence" value="ECO:0007669"/>
    <property type="project" value="InterPro"/>
</dbReference>
<dbReference type="Gene3D" id="1.10.443.10">
    <property type="entry name" value="Intergrase catalytic core"/>
    <property type="match status" value="1"/>
</dbReference>
<dbReference type="PANTHER" id="PTHR30349">
    <property type="entry name" value="PHAGE INTEGRASE-RELATED"/>
    <property type="match status" value="1"/>
</dbReference>
<dbReference type="Proteomes" id="UP000487221">
    <property type="component" value="Unassembled WGS sequence"/>
</dbReference>
<name>A0A6A2FA65_BACUN</name>
<dbReference type="CDD" id="cd01185">
    <property type="entry name" value="INTN1_C_like"/>
    <property type="match status" value="1"/>
</dbReference>
<keyword evidence="3" id="KW-0233">DNA recombination</keyword>
<gene>
    <name evidence="6" type="ORF">GAQ44_11860</name>
    <name evidence="5" type="ORF">GAQ59_12995</name>
</gene>
<evidence type="ECO:0000313" key="6">
    <source>
        <dbReference type="EMBL" id="KAB4183063.1"/>
    </source>
</evidence>
<evidence type="ECO:0000256" key="1">
    <source>
        <dbReference type="ARBA" id="ARBA00008857"/>
    </source>
</evidence>
<dbReference type="GO" id="GO:0006310">
    <property type="term" value="P:DNA recombination"/>
    <property type="evidence" value="ECO:0007669"/>
    <property type="project" value="UniProtKB-KW"/>
</dbReference>
<dbReference type="Pfam" id="PF17293">
    <property type="entry name" value="Arm-DNA-bind_5"/>
    <property type="match status" value="1"/>
</dbReference>
<dbReference type="InterPro" id="IPR002104">
    <property type="entry name" value="Integrase_catalytic"/>
</dbReference>
<comment type="caution">
    <text evidence="5">The sequence shown here is derived from an EMBL/GenBank/DDBJ whole genome shotgun (WGS) entry which is preliminary data.</text>
</comment>
<evidence type="ECO:0000256" key="2">
    <source>
        <dbReference type="ARBA" id="ARBA00023125"/>
    </source>
</evidence>
<dbReference type="PROSITE" id="PS51898">
    <property type="entry name" value="TYR_RECOMBINASE"/>
    <property type="match status" value="1"/>
</dbReference>
<evidence type="ECO:0000313" key="7">
    <source>
        <dbReference type="Proteomes" id="UP000433928"/>
    </source>
</evidence>
<evidence type="ECO:0000313" key="8">
    <source>
        <dbReference type="Proteomes" id="UP000487221"/>
    </source>
</evidence>
<dbReference type="Proteomes" id="UP000433928">
    <property type="component" value="Unassembled WGS sequence"/>
</dbReference>
<dbReference type="InterPro" id="IPR050090">
    <property type="entry name" value="Tyrosine_recombinase_XerCD"/>
</dbReference>
<accession>A0A6A2FA65</accession>
<comment type="similarity">
    <text evidence="1">Belongs to the 'phage' integrase family.</text>
</comment>
<dbReference type="Pfam" id="PF00589">
    <property type="entry name" value="Phage_integrase"/>
    <property type="match status" value="1"/>
</dbReference>
<dbReference type="PANTHER" id="PTHR30349:SF64">
    <property type="entry name" value="PROPHAGE INTEGRASE INTD-RELATED"/>
    <property type="match status" value="1"/>
</dbReference>
<dbReference type="Pfam" id="PF13102">
    <property type="entry name" value="Phage_int_SAM_5"/>
    <property type="match status" value="1"/>
</dbReference>
<dbReference type="SUPFAM" id="SSF56349">
    <property type="entry name" value="DNA breaking-rejoining enzymes"/>
    <property type="match status" value="1"/>
</dbReference>
<dbReference type="RefSeq" id="WP_135037125.1">
    <property type="nucleotide sequence ID" value="NZ_JADNAP010000010.1"/>
</dbReference>
<proteinExistence type="inferred from homology"/>
<dbReference type="InterPro" id="IPR010998">
    <property type="entry name" value="Integrase_recombinase_N"/>
</dbReference>
<keyword evidence="2" id="KW-0238">DNA-binding</keyword>
<evidence type="ECO:0000256" key="3">
    <source>
        <dbReference type="ARBA" id="ARBA00023172"/>
    </source>
</evidence>
<sequence length="435" mass="50529">MKFSIKYQLSPRTEGDRLTENVPIRLRVSFAGIRVDLRSGYVIDAEKWDNNNACVKIGAKNSFNQTAGEINRALTNLSSIVEEVLTRFELDNRRTPTAKEFKAAFDEAAGRKKKEVTPDFFTVFDKFVVEAGTANNWVPATYTKFSSLRKHLYAYMPQQILNQLTKEKLQGFVKYLQDAGQMNTTVSKYMSYVRWFLRWACNNGYYNGLLHEQYKPRFKGIDCKEVIFLSWEELQHFLNYQFPENRSSLSCVRDVFCFCCFTGLRYSDVARLRPCDVKRTTNKPFISIVTMKTEDRLHIELNKYALQILDKYKNIHFPKGLALPVISNAKMNEYLKEAAEIAGIKEPVRIVFFKGNKRYENVLPKCELLTTHSGRKTFICNAIRLGIPTNVIMEWTGHSDYKAMKPYIKIVDAVKEENMSKFDTFSEERRSNSKK</sequence>
<dbReference type="InterPro" id="IPR013762">
    <property type="entry name" value="Integrase-like_cat_sf"/>
</dbReference>
<protein>
    <submittedName>
        <fullName evidence="5">Site-specific integrase</fullName>
    </submittedName>
</protein>
<dbReference type="EMBL" id="WCUG01000010">
    <property type="protein sequence ID" value="KAB4168966.1"/>
    <property type="molecule type" value="Genomic_DNA"/>
</dbReference>
<reference evidence="7 8" key="1">
    <citation type="journal article" date="2019" name="Nat. Med.">
        <title>A library of human gut bacterial isolates paired with longitudinal multiomics data enables mechanistic microbiome research.</title>
        <authorList>
            <person name="Poyet M."/>
            <person name="Groussin M."/>
            <person name="Gibbons S.M."/>
            <person name="Avila-Pacheco J."/>
            <person name="Jiang X."/>
            <person name="Kearney S.M."/>
            <person name="Perrotta A.R."/>
            <person name="Berdy B."/>
            <person name="Zhao S."/>
            <person name="Lieberman T.D."/>
            <person name="Swanson P.K."/>
            <person name="Smith M."/>
            <person name="Roesemann S."/>
            <person name="Alexander J.E."/>
            <person name="Rich S.A."/>
            <person name="Livny J."/>
            <person name="Vlamakis H."/>
            <person name="Clish C."/>
            <person name="Bullock K."/>
            <person name="Deik A."/>
            <person name="Scott J."/>
            <person name="Pierce K.A."/>
            <person name="Xavier R.J."/>
            <person name="Alm E.J."/>
        </authorList>
    </citation>
    <scope>NUCLEOTIDE SEQUENCE [LARGE SCALE GENOMIC DNA]</scope>
    <source>
        <strain evidence="6 8">BIOML-A19</strain>
        <strain evidence="5 7">BIOML-A27</strain>
    </source>
</reference>
<feature type="domain" description="Tyr recombinase" evidence="4">
    <location>
        <begin position="224"/>
        <end position="423"/>
    </location>
</feature>
<evidence type="ECO:0000259" key="4">
    <source>
        <dbReference type="PROSITE" id="PS51898"/>
    </source>
</evidence>
<evidence type="ECO:0000313" key="5">
    <source>
        <dbReference type="EMBL" id="KAB4168966.1"/>
    </source>
</evidence>
<dbReference type="GO" id="GO:0003677">
    <property type="term" value="F:DNA binding"/>
    <property type="evidence" value="ECO:0007669"/>
    <property type="project" value="UniProtKB-KW"/>
</dbReference>
<dbReference type="InterPro" id="IPR025269">
    <property type="entry name" value="SAM-like_dom"/>
</dbReference>
<dbReference type="Gene3D" id="1.10.150.130">
    <property type="match status" value="1"/>
</dbReference>
<organism evidence="5 7">
    <name type="scientific">Bacteroides uniformis</name>
    <dbReference type="NCBI Taxonomy" id="820"/>
    <lineage>
        <taxon>Bacteria</taxon>
        <taxon>Pseudomonadati</taxon>
        <taxon>Bacteroidota</taxon>
        <taxon>Bacteroidia</taxon>
        <taxon>Bacteroidales</taxon>
        <taxon>Bacteroidaceae</taxon>
        <taxon>Bacteroides</taxon>
    </lineage>
</organism>
<dbReference type="InterPro" id="IPR011010">
    <property type="entry name" value="DNA_brk_join_enz"/>
</dbReference>
<dbReference type="InterPro" id="IPR035386">
    <property type="entry name" value="Arm-DNA-bind_5"/>
</dbReference>
<dbReference type="EMBL" id="WCTY01000021">
    <property type="protein sequence ID" value="KAB4183063.1"/>
    <property type="molecule type" value="Genomic_DNA"/>
</dbReference>
<dbReference type="AlphaFoldDB" id="A0A6A2FA65"/>